<evidence type="ECO:0000256" key="9">
    <source>
        <dbReference type="ARBA" id="ARBA00023306"/>
    </source>
</evidence>
<keyword evidence="6" id="KW-0460">Magnesium</keyword>
<feature type="domain" description="EngB-type G" evidence="12">
    <location>
        <begin position="58"/>
        <end position="239"/>
    </location>
</feature>
<dbReference type="PANTHER" id="PTHR11649">
    <property type="entry name" value="MSS1/TRME-RELATED GTP-BINDING PROTEIN"/>
    <property type="match status" value="1"/>
</dbReference>
<keyword evidence="3 10" id="KW-0132">Cell division</keyword>
<comment type="function">
    <text evidence="10">Necessary for normal cell division and for the maintenance of normal septation.</text>
</comment>
<organism evidence="13 14">
    <name type="scientific">Paracidovorax wautersii</name>
    <dbReference type="NCBI Taxonomy" id="1177982"/>
    <lineage>
        <taxon>Bacteria</taxon>
        <taxon>Pseudomonadati</taxon>
        <taxon>Pseudomonadota</taxon>
        <taxon>Betaproteobacteria</taxon>
        <taxon>Burkholderiales</taxon>
        <taxon>Comamonadaceae</taxon>
        <taxon>Paracidovorax</taxon>
    </lineage>
</organism>
<dbReference type="EMBL" id="WNDQ01000012">
    <property type="protein sequence ID" value="KAF1022391.1"/>
    <property type="molecule type" value="Genomic_DNA"/>
</dbReference>
<proteinExistence type="inferred from homology"/>
<comment type="similarity">
    <text evidence="2 10">Belongs to the TRAFAC class TrmE-Era-EngA-EngB-Septin-like GTPase superfamily. EngB GTPase family.</text>
</comment>
<keyword evidence="4" id="KW-0479">Metal-binding</keyword>
<reference evidence="14" key="1">
    <citation type="journal article" date="2020" name="MBio">
        <title>Horizontal gene transfer to a defensive symbiont with a reduced genome amongst a multipartite beetle microbiome.</title>
        <authorList>
            <person name="Waterworth S.C."/>
            <person name="Florez L.V."/>
            <person name="Rees E.R."/>
            <person name="Hertweck C."/>
            <person name="Kaltenpoth M."/>
            <person name="Kwan J.C."/>
        </authorList>
    </citation>
    <scope>NUCLEOTIDE SEQUENCE [LARGE SCALE GENOMIC DNA]</scope>
</reference>
<dbReference type="Pfam" id="PF01926">
    <property type="entry name" value="MMR_HSR1"/>
    <property type="match status" value="1"/>
</dbReference>
<keyword evidence="7 10" id="KW-0342">GTP-binding</keyword>
<feature type="compositionally biased region" description="Polar residues" evidence="11">
    <location>
        <begin position="1"/>
        <end position="15"/>
    </location>
</feature>
<keyword evidence="5 10" id="KW-0547">Nucleotide-binding</keyword>
<dbReference type="InterPro" id="IPR006073">
    <property type="entry name" value="GTP-bd"/>
</dbReference>
<evidence type="ECO:0000256" key="8">
    <source>
        <dbReference type="ARBA" id="ARBA00023210"/>
    </source>
</evidence>
<dbReference type="GO" id="GO:0005525">
    <property type="term" value="F:GTP binding"/>
    <property type="evidence" value="ECO:0007669"/>
    <property type="project" value="UniProtKB-UniRule"/>
</dbReference>
<evidence type="ECO:0000256" key="7">
    <source>
        <dbReference type="ARBA" id="ARBA00023134"/>
    </source>
</evidence>
<evidence type="ECO:0000256" key="4">
    <source>
        <dbReference type="ARBA" id="ARBA00022723"/>
    </source>
</evidence>
<dbReference type="SUPFAM" id="SSF52540">
    <property type="entry name" value="P-loop containing nucleoside triphosphate hydrolases"/>
    <property type="match status" value="1"/>
</dbReference>
<comment type="caution">
    <text evidence="13">The sequence shown here is derived from an EMBL/GenBank/DDBJ whole genome shotgun (WGS) entry which is preliminary data.</text>
</comment>
<feature type="compositionally biased region" description="Gly residues" evidence="11">
    <location>
        <begin position="290"/>
        <end position="300"/>
    </location>
</feature>
<dbReference type="GO" id="GO:0005829">
    <property type="term" value="C:cytosol"/>
    <property type="evidence" value="ECO:0007669"/>
    <property type="project" value="TreeGrafter"/>
</dbReference>
<evidence type="ECO:0000256" key="6">
    <source>
        <dbReference type="ARBA" id="ARBA00022842"/>
    </source>
</evidence>
<sequence length="300" mass="31538">MTLKKTSPSAAQAGSSHGKPHPYAKAEHHPEKVAALGWMHTARFLTTAPQLEWLPPHAHPEIAFVGRSNAGKSTAINTLTQQTRLAFASKKPGRTQHINLFSLGKQGTTDAVLADLPGYGYAAVPKDAKIRWQRVMANYLMTRENLMGVVLMCDPRLGLTELDELLLEAIRPRVEKGLKFLILLTKSDKLTRTEATKALSIARLQAGGGEAKLFSAMKKQGVDDAALLLRQWVDQWHAERPAVAPLPPVDAANGLAPAPDGAAAAPAAGDADACSPGDSGGSASDSSDSGGCGDSGSAGN</sequence>
<protein>
    <recommendedName>
        <fullName evidence="10">Probable GTP-binding protein EngB</fullName>
    </recommendedName>
</protein>
<evidence type="ECO:0000313" key="13">
    <source>
        <dbReference type="EMBL" id="KAF1022391.1"/>
    </source>
</evidence>
<evidence type="ECO:0000256" key="5">
    <source>
        <dbReference type="ARBA" id="ARBA00022741"/>
    </source>
</evidence>
<evidence type="ECO:0000256" key="2">
    <source>
        <dbReference type="ARBA" id="ARBA00009638"/>
    </source>
</evidence>
<dbReference type="Gene3D" id="3.40.50.300">
    <property type="entry name" value="P-loop containing nucleotide triphosphate hydrolases"/>
    <property type="match status" value="1"/>
</dbReference>
<evidence type="ECO:0000256" key="1">
    <source>
        <dbReference type="ARBA" id="ARBA00001946"/>
    </source>
</evidence>
<dbReference type="HAMAP" id="MF_00321">
    <property type="entry name" value="GTPase_EngB"/>
    <property type="match status" value="1"/>
</dbReference>
<evidence type="ECO:0000313" key="14">
    <source>
        <dbReference type="Proteomes" id="UP000461670"/>
    </source>
</evidence>
<comment type="cofactor">
    <cofactor evidence="1">
        <name>Mg(2+)</name>
        <dbReference type="ChEBI" id="CHEBI:18420"/>
    </cofactor>
</comment>
<dbReference type="InterPro" id="IPR027417">
    <property type="entry name" value="P-loop_NTPase"/>
</dbReference>
<keyword evidence="9 10" id="KW-0131">Cell cycle</keyword>
<evidence type="ECO:0000259" key="12">
    <source>
        <dbReference type="PROSITE" id="PS51706"/>
    </source>
</evidence>
<dbReference type="GO" id="GO:0000917">
    <property type="term" value="P:division septum assembly"/>
    <property type="evidence" value="ECO:0007669"/>
    <property type="project" value="UniProtKB-KW"/>
</dbReference>
<feature type="region of interest" description="Disordered" evidence="11">
    <location>
        <begin position="1"/>
        <end position="26"/>
    </location>
</feature>
<dbReference type="NCBIfam" id="TIGR03598">
    <property type="entry name" value="GTPase_YsxC"/>
    <property type="match status" value="1"/>
</dbReference>
<keyword evidence="8 10" id="KW-0717">Septation</keyword>
<feature type="region of interest" description="Disordered" evidence="11">
    <location>
        <begin position="254"/>
        <end position="300"/>
    </location>
</feature>
<dbReference type="GO" id="GO:0046872">
    <property type="term" value="F:metal ion binding"/>
    <property type="evidence" value="ECO:0007669"/>
    <property type="project" value="UniProtKB-KW"/>
</dbReference>
<dbReference type="InterPro" id="IPR030393">
    <property type="entry name" value="G_ENGB_dom"/>
</dbReference>
<accession>A0A7V8FQE9</accession>
<feature type="compositionally biased region" description="Low complexity" evidence="11">
    <location>
        <begin position="254"/>
        <end position="289"/>
    </location>
</feature>
<name>A0A7V8FQE9_9BURK</name>
<dbReference type="PROSITE" id="PS51706">
    <property type="entry name" value="G_ENGB"/>
    <property type="match status" value="1"/>
</dbReference>
<gene>
    <name evidence="13" type="primary">engB_1</name>
    <name evidence="10" type="synonym">engB</name>
    <name evidence="13" type="ORF">GAK30_01175</name>
</gene>
<dbReference type="PANTHER" id="PTHR11649:SF13">
    <property type="entry name" value="ENGB-TYPE G DOMAIN-CONTAINING PROTEIN"/>
    <property type="match status" value="1"/>
</dbReference>
<dbReference type="AlphaFoldDB" id="A0A7V8FQE9"/>
<dbReference type="CDD" id="cd01876">
    <property type="entry name" value="YihA_EngB"/>
    <property type="match status" value="1"/>
</dbReference>
<dbReference type="InterPro" id="IPR019987">
    <property type="entry name" value="GTP-bd_ribosome_bio_YsxC"/>
</dbReference>
<evidence type="ECO:0000256" key="10">
    <source>
        <dbReference type="HAMAP-Rule" id="MF_00321"/>
    </source>
</evidence>
<dbReference type="Proteomes" id="UP000461670">
    <property type="component" value="Unassembled WGS sequence"/>
</dbReference>
<evidence type="ECO:0000256" key="3">
    <source>
        <dbReference type="ARBA" id="ARBA00022618"/>
    </source>
</evidence>
<evidence type="ECO:0000256" key="11">
    <source>
        <dbReference type="SAM" id="MobiDB-lite"/>
    </source>
</evidence>